<evidence type="ECO:0000256" key="2">
    <source>
        <dbReference type="ARBA" id="ARBA00022844"/>
    </source>
</evidence>
<proteinExistence type="predicted"/>
<dbReference type="GO" id="GO:0051701">
    <property type="term" value="P:biological process involved in interaction with host"/>
    <property type="evidence" value="ECO:0007669"/>
    <property type="project" value="UniProtKB-ARBA"/>
</dbReference>
<organism evidence="4">
    <name type="scientific">uncultured Caudovirales phage</name>
    <dbReference type="NCBI Taxonomy" id="2100421"/>
    <lineage>
        <taxon>Viruses</taxon>
        <taxon>Duplodnaviria</taxon>
        <taxon>Heunggongvirae</taxon>
        <taxon>Uroviricota</taxon>
        <taxon>Caudoviricetes</taxon>
        <taxon>Peduoviridae</taxon>
        <taxon>Maltschvirus</taxon>
        <taxon>Maltschvirus maltsch</taxon>
    </lineage>
</organism>
<comment type="subcellular location">
    <subcellularLocation>
        <location evidence="1">Virion</location>
    </subcellularLocation>
</comment>
<feature type="domain" description="Rhamnogalacturonase A/B/Epimerase-like pectate lyase" evidence="3">
    <location>
        <begin position="153"/>
        <end position="361"/>
    </location>
</feature>
<reference evidence="4" key="1">
    <citation type="submission" date="2020-04" db="EMBL/GenBank/DDBJ databases">
        <authorList>
            <person name="Chiriac C."/>
            <person name="Salcher M."/>
            <person name="Ghai R."/>
            <person name="Kavagutti S V."/>
        </authorList>
    </citation>
    <scope>NUCLEOTIDE SEQUENCE</scope>
</reference>
<keyword evidence="4" id="KW-0456">Lyase</keyword>
<evidence type="ECO:0000259" key="3">
    <source>
        <dbReference type="Pfam" id="PF12708"/>
    </source>
</evidence>
<dbReference type="InterPro" id="IPR024535">
    <property type="entry name" value="RHGA/B-epi-like_pectate_lyase"/>
</dbReference>
<dbReference type="EMBL" id="LR796718">
    <property type="protein sequence ID" value="CAB4161688.1"/>
    <property type="molecule type" value="Genomic_DNA"/>
</dbReference>
<protein>
    <submittedName>
        <fullName evidence="4">Pectate lyase superfamily protein</fullName>
    </submittedName>
</protein>
<dbReference type="GO" id="GO:0019058">
    <property type="term" value="P:viral life cycle"/>
    <property type="evidence" value="ECO:0007669"/>
    <property type="project" value="UniProtKB-ARBA"/>
</dbReference>
<evidence type="ECO:0000313" key="4">
    <source>
        <dbReference type="EMBL" id="CAB4161688.1"/>
    </source>
</evidence>
<dbReference type="Gene3D" id="2.160.20.10">
    <property type="entry name" value="Single-stranded right-handed beta-helix, Pectin lyase-like"/>
    <property type="match status" value="1"/>
</dbReference>
<dbReference type="GO" id="GO:0044423">
    <property type="term" value="C:virion component"/>
    <property type="evidence" value="ECO:0007669"/>
    <property type="project" value="UniProtKB-KW"/>
</dbReference>
<dbReference type="GO" id="GO:0016829">
    <property type="term" value="F:lyase activity"/>
    <property type="evidence" value="ECO:0007669"/>
    <property type="project" value="UniProtKB-KW"/>
</dbReference>
<sequence>MQQYQNVLQDKFGNVIVGASVAVYVYGTTTPATIYSGNGIGLLPSNTVTTNSLGEFAFYAANGRYSLSITATNFVAESYTDFILYDPADIGAVAASGVAFTPFSTIAATNVQNAIQEVVTDLSASSGSSLVGFLQSGTSAQATTVQAKLRKTVSVKDFGAVGNGIADDTAAIQAAADYAASINGTLYADSGTYKITSTVTISCNCEMSAALFNVNAALVAVGIIVGSTTAEIRARVMSLPRINNTAKTTTGWAAFSTSVGIDVANLFMSHVIVPSIKNFAIGLDVGGYTHGNAYNNYFIGELFDNKISIRCRKKGGSGYSNQNTFYGGQYGISGAEGTSISGSYGISLEATTNNNTFVNPSLEANGNQFQVSISDSGFNTFVNPRFEITGGGRVNFYSSTIGYSQQNTFVGGYNYAGPIFTYTGVASTLNRLIGDKLGDYNAWSPRGMVVLNENGDGATSPHFTGMQATATGMPNLLTIDPTTTTLYGYKLYSQGLIGKRYTDTYDRIKLDWGAGKLYVGDGSAALSQYIGYYAPGVLQVGGFTNFIAGSDNSTTNGTASFRWSNTYSTNFRPGAGTATWTSGAGTPEASVTATVGSMYTRTDGGAGTTLYVKESGTGNTGWVAK</sequence>
<gene>
    <name evidence="4" type="ORF">UFOVP761_44</name>
</gene>
<keyword evidence="2" id="KW-0946">Virion</keyword>
<evidence type="ECO:0000256" key="1">
    <source>
        <dbReference type="ARBA" id="ARBA00004328"/>
    </source>
</evidence>
<dbReference type="InterPro" id="IPR012334">
    <property type="entry name" value="Pectin_lyas_fold"/>
</dbReference>
<dbReference type="InterPro" id="IPR011050">
    <property type="entry name" value="Pectin_lyase_fold/virulence"/>
</dbReference>
<dbReference type="SUPFAM" id="SSF51126">
    <property type="entry name" value="Pectin lyase-like"/>
    <property type="match status" value="1"/>
</dbReference>
<dbReference type="Pfam" id="PF12708">
    <property type="entry name" value="Pect-lyase_RHGA_epim"/>
    <property type="match status" value="1"/>
</dbReference>
<name>A0A6J5NXB2_9CAUD</name>
<accession>A0A6J5NXB2</accession>